<feature type="repeat" description="ANK" evidence="3">
    <location>
        <begin position="239"/>
        <end position="271"/>
    </location>
</feature>
<dbReference type="Gene3D" id="1.25.40.20">
    <property type="entry name" value="Ankyrin repeat-containing domain"/>
    <property type="match status" value="1"/>
</dbReference>
<proteinExistence type="predicted"/>
<name>A0A8H6VHA2_9PEZI</name>
<evidence type="ECO:0000256" key="1">
    <source>
        <dbReference type="ARBA" id="ARBA00022737"/>
    </source>
</evidence>
<feature type="repeat" description="ANK" evidence="3">
    <location>
        <begin position="272"/>
        <end position="303"/>
    </location>
</feature>
<dbReference type="InterPro" id="IPR002110">
    <property type="entry name" value="Ankyrin_rpt"/>
</dbReference>
<dbReference type="GO" id="GO:0003700">
    <property type="term" value="F:DNA-binding transcription factor activity"/>
    <property type="evidence" value="ECO:0007669"/>
    <property type="project" value="InterPro"/>
</dbReference>
<evidence type="ECO:0000313" key="6">
    <source>
        <dbReference type="EMBL" id="KAF7190437.1"/>
    </source>
</evidence>
<dbReference type="InterPro" id="IPR036770">
    <property type="entry name" value="Ankyrin_rpt-contain_sf"/>
</dbReference>
<evidence type="ECO:0000256" key="3">
    <source>
        <dbReference type="PROSITE-ProRule" id="PRU00023"/>
    </source>
</evidence>
<evidence type="ECO:0000256" key="2">
    <source>
        <dbReference type="ARBA" id="ARBA00023043"/>
    </source>
</evidence>
<dbReference type="SUPFAM" id="SSF48403">
    <property type="entry name" value="Ankyrin repeat"/>
    <property type="match status" value="1"/>
</dbReference>
<dbReference type="InterPro" id="IPR046347">
    <property type="entry name" value="bZIP_sf"/>
</dbReference>
<keyword evidence="2 3" id="KW-0040">ANK repeat</keyword>
<keyword evidence="7" id="KW-1185">Reference proteome</keyword>
<dbReference type="PANTHER" id="PTHR24171">
    <property type="entry name" value="ANKYRIN REPEAT DOMAIN-CONTAINING PROTEIN 39-RELATED"/>
    <property type="match status" value="1"/>
</dbReference>
<dbReference type="EMBL" id="JABCIY010000169">
    <property type="protein sequence ID" value="KAF7190437.1"/>
    <property type="molecule type" value="Genomic_DNA"/>
</dbReference>
<evidence type="ECO:0000256" key="4">
    <source>
        <dbReference type="SAM" id="MobiDB-lite"/>
    </source>
</evidence>
<dbReference type="PROSITE" id="PS50088">
    <property type="entry name" value="ANK_REPEAT"/>
    <property type="match status" value="4"/>
</dbReference>
<feature type="repeat" description="ANK" evidence="3">
    <location>
        <begin position="206"/>
        <end position="238"/>
    </location>
</feature>
<protein>
    <submittedName>
        <fullName evidence="6">Ankyrin repeat, PH and SEC7 domain containing protein secG</fullName>
    </submittedName>
</protein>
<dbReference type="PROSITE" id="PS50297">
    <property type="entry name" value="ANK_REP_REGION"/>
    <property type="match status" value="4"/>
</dbReference>
<evidence type="ECO:0000313" key="7">
    <source>
        <dbReference type="Proteomes" id="UP000660729"/>
    </source>
</evidence>
<dbReference type="CDD" id="cd14688">
    <property type="entry name" value="bZIP_YAP"/>
    <property type="match status" value="1"/>
</dbReference>
<dbReference type="PROSITE" id="PS00036">
    <property type="entry name" value="BZIP_BASIC"/>
    <property type="match status" value="1"/>
</dbReference>
<dbReference type="PRINTS" id="PR01415">
    <property type="entry name" value="ANKYRIN"/>
</dbReference>
<evidence type="ECO:0000259" key="5">
    <source>
        <dbReference type="PROSITE" id="PS00036"/>
    </source>
</evidence>
<accession>A0A8H6VHA2</accession>
<dbReference type="AlphaFoldDB" id="A0A8H6VHA2"/>
<comment type="caution">
    <text evidence="6">The sequence shown here is derived from an EMBL/GenBank/DDBJ whole genome shotgun (WGS) entry which is preliminary data.</text>
</comment>
<dbReference type="SUPFAM" id="SSF57959">
    <property type="entry name" value="Leucine zipper domain"/>
    <property type="match status" value="1"/>
</dbReference>
<sequence>MVEDAASRKKVQNRIAQRAYRKRLKARMEELELFRDTMTVGKMTLVVGASPGSEQDESNKQAVSNQLSIPTFGAPMLGGPIESTKPVSYCESRDNPIAISRTGLQTPPAIVDTSYNPDQDIPSLGSWDLGEAYPMALILNGVGGGNGEHASSQVCSRSTEEPSSHAASDVPQDGKTALHIAAESGRLSTVQLLLRLNSNVLAQDSMGRTSLHLAVGNQQQSVVEELVKRPACLDVREKYGRTALHIAVTQGHDGIVGSLLGAGAMLEVKDAQGQTPLHIAAANGQDTILQLLFVRGANINATM</sequence>
<feature type="region of interest" description="Disordered" evidence="4">
    <location>
        <begin position="148"/>
        <end position="173"/>
    </location>
</feature>
<dbReference type="InterPro" id="IPR004827">
    <property type="entry name" value="bZIP"/>
</dbReference>
<dbReference type="Pfam" id="PF12796">
    <property type="entry name" value="Ank_2"/>
    <property type="match status" value="2"/>
</dbReference>
<keyword evidence="1" id="KW-0677">Repeat</keyword>
<organism evidence="6 7">
    <name type="scientific">Pseudocercospora fuligena</name>
    <dbReference type="NCBI Taxonomy" id="685502"/>
    <lineage>
        <taxon>Eukaryota</taxon>
        <taxon>Fungi</taxon>
        <taxon>Dikarya</taxon>
        <taxon>Ascomycota</taxon>
        <taxon>Pezizomycotina</taxon>
        <taxon>Dothideomycetes</taxon>
        <taxon>Dothideomycetidae</taxon>
        <taxon>Mycosphaerellales</taxon>
        <taxon>Mycosphaerellaceae</taxon>
        <taxon>Pseudocercospora</taxon>
    </lineage>
</organism>
<dbReference type="Proteomes" id="UP000660729">
    <property type="component" value="Unassembled WGS sequence"/>
</dbReference>
<gene>
    <name evidence="6" type="ORF">HII31_08151</name>
</gene>
<feature type="repeat" description="ANK" evidence="3">
    <location>
        <begin position="173"/>
        <end position="205"/>
    </location>
</feature>
<dbReference type="OrthoDB" id="3639039at2759"/>
<dbReference type="SMART" id="SM00248">
    <property type="entry name" value="ANK"/>
    <property type="match status" value="4"/>
</dbReference>
<dbReference type="Gene3D" id="1.20.5.170">
    <property type="match status" value="1"/>
</dbReference>
<feature type="domain" description="BZIP" evidence="5">
    <location>
        <begin position="8"/>
        <end position="23"/>
    </location>
</feature>
<reference evidence="6" key="1">
    <citation type="submission" date="2020-04" db="EMBL/GenBank/DDBJ databases">
        <title>Draft genome resource of the tomato pathogen Pseudocercospora fuligena.</title>
        <authorList>
            <person name="Zaccaron A."/>
        </authorList>
    </citation>
    <scope>NUCLEOTIDE SEQUENCE</scope>
    <source>
        <strain evidence="6">PF001</strain>
    </source>
</reference>